<proteinExistence type="predicted"/>
<evidence type="ECO:0000313" key="2">
    <source>
        <dbReference type="Proteomes" id="UP000571084"/>
    </source>
</evidence>
<dbReference type="EMBL" id="JACHHQ010000007">
    <property type="protein sequence ID" value="MBB5201354.1"/>
    <property type="molecule type" value="Genomic_DNA"/>
</dbReference>
<dbReference type="RefSeq" id="WP_168053667.1">
    <property type="nucleotide sequence ID" value="NZ_JAAOZT010000003.1"/>
</dbReference>
<dbReference type="AlphaFoldDB" id="A0A840RXF8"/>
<comment type="caution">
    <text evidence="1">The sequence shown here is derived from an EMBL/GenBank/DDBJ whole genome shotgun (WGS) entry which is preliminary data.</text>
</comment>
<protein>
    <submittedName>
        <fullName evidence="1">Uncharacterized protein</fullName>
    </submittedName>
</protein>
<gene>
    <name evidence="1" type="ORF">HNR39_003207</name>
</gene>
<dbReference type="Proteomes" id="UP000571084">
    <property type="component" value="Unassembled WGS sequence"/>
</dbReference>
<keyword evidence="2" id="KW-1185">Reference proteome</keyword>
<sequence>MMLLSIFFVMFQRPTMRGERRLTLFEFIDMVLQCVLFRQCRDAKPMDILAHRDRSFWSIVSDRRD</sequence>
<name>A0A840RXF8_9BURK</name>
<organism evidence="1 2">
    <name type="scientific">Glaciimonas immobilis</name>
    <dbReference type="NCBI Taxonomy" id="728004"/>
    <lineage>
        <taxon>Bacteria</taxon>
        <taxon>Pseudomonadati</taxon>
        <taxon>Pseudomonadota</taxon>
        <taxon>Betaproteobacteria</taxon>
        <taxon>Burkholderiales</taxon>
        <taxon>Oxalobacteraceae</taxon>
        <taxon>Glaciimonas</taxon>
    </lineage>
</organism>
<accession>A0A840RXF8</accession>
<evidence type="ECO:0000313" key="1">
    <source>
        <dbReference type="EMBL" id="MBB5201354.1"/>
    </source>
</evidence>
<reference evidence="1 2" key="1">
    <citation type="submission" date="2020-08" db="EMBL/GenBank/DDBJ databases">
        <title>Genomic Encyclopedia of Type Strains, Phase IV (KMG-IV): sequencing the most valuable type-strain genomes for metagenomic binning, comparative biology and taxonomic classification.</title>
        <authorList>
            <person name="Goeker M."/>
        </authorList>
    </citation>
    <scope>NUCLEOTIDE SEQUENCE [LARGE SCALE GENOMIC DNA]</scope>
    <source>
        <strain evidence="1 2">DSM 23240</strain>
    </source>
</reference>